<evidence type="ECO:0000256" key="2">
    <source>
        <dbReference type="SAM" id="MobiDB-lite"/>
    </source>
</evidence>
<keyword evidence="1" id="KW-0175">Coiled coil</keyword>
<feature type="compositionally biased region" description="Basic and acidic residues" evidence="2">
    <location>
        <begin position="130"/>
        <end position="139"/>
    </location>
</feature>
<proteinExistence type="predicted"/>
<feature type="compositionally biased region" description="Low complexity" evidence="2">
    <location>
        <begin position="110"/>
        <end position="121"/>
    </location>
</feature>
<accession>A0A834XT70</accession>
<feature type="region of interest" description="Disordered" evidence="2">
    <location>
        <begin position="106"/>
        <end position="143"/>
    </location>
</feature>
<keyword evidence="4" id="KW-1185">Reference proteome</keyword>
<protein>
    <submittedName>
        <fullName evidence="3">Uncharacterized protein</fullName>
    </submittedName>
</protein>
<dbReference type="OrthoDB" id="8193820at2759"/>
<dbReference type="EMBL" id="JACMRX010000003">
    <property type="protein sequence ID" value="KAF7992366.1"/>
    <property type="molecule type" value="Genomic_DNA"/>
</dbReference>
<evidence type="ECO:0000313" key="4">
    <source>
        <dbReference type="Proteomes" id="UP000639338"/>
    </source>
</evidence>
<name>A0A834XT70_APHGI</name>
<feature type="compositionally biased region" description="Polar residues" evidence="2">
    <location>
        <begin position="1"/>
        <end position="19"/>
    </location>
</feature>
<sequence length="663" mass="75628">MSSRSSNPGKSIISKSDSQNIEKRLKINSSTPANNKQIKESPVARFKTGGTTIEVTVKTQDHIESPKMLNSKKINDKKDSINLHNNNTNWNQIFSEQTRNTLRGIHQNPQTSRSQSSKTSRLCTSTQATDAKKQFDKSTSHKSYHPRIDKLIDTIPQKLPASSSSSASSNYSAIKVIDSSQPITVFDKGIQCGGIFDYSSGNLSIFNPVRTLGFLMKELELYVHDDKANKILTEMEQALLRIPTEPGKITPEDLEAITMRNNLEIITTKLAEKSKQMEKMYEALVKDKERLVQQTREQSYLLDQANRRENELEYLIKKLKCDLNDANNIIKNEQNNKKKINDLQDVIKKMELIQNQLKNDLHEQNENSQQAYFDVQYLKLEKEKLSAMSSFKDSQLIDHRKAIKSLQNLIHNQLLTLSKESSLDDKFDSNHDASTVIRGQGLASSSHVSPENSVPPVTWREGSQLSISSVNSKLDNKNDDDHADINELTLKPVPLKDESVQTLENLLNESGGERFKEKTHLEFTSFAGEEISHSTSAFIRNHDDTVYKNLDDIDKSNKRNSINYNIDKILSNIQTTLDEKKMKHKKKSPKKPTTNYRRLDNEKIFIDNYDDEKPRKDVQTIFENARINNKFNVRVPSPLRQYPDPNWTDSSLPTMSIAESNIV</sequence>
<organism evidence="3 4">
    <name type="scientific">Aphidius gifuensis</name>
    <name type="common">Parasitoid wasp</name>
    <dbReference type="NCBI Taxonomy" id="684658"/>
    <lineage>
        <taxon>Eukaryota</taxon>
        <taxon>Metazoa</taxon>
        <taxon>Ecdysozoa</taxon>
        <taxon>Arthropoda</taxon>
        <taxon>Hexapoda</taxon>
        <taxon>Insecta</taxon>
        <taxon>Pterygota</taxon>
        <taxon>Neoptera</taxon>
        <taxon>Endopterygota</taxon>
        <taxon>Hymenoptera</taxon>
        <taxon>Apocrita</taxon>
        <taxon>Ichneumonoidea</taxon>
        <taxon>Braconidae</taxon>
        <taxon>Aphidiinae</taxon>
        <taxon>Aphidius</taxon>
    </lineage>
</organism>
<reference evidence="3 4" key="1">
    <citation type="submission" date="2020-08" db="EMBL/GenBank/DDBJ databases">
        <title>Aphidius gifuensis genome sequencing and assembly.</title>
        <authorList>
            <person name="Du Z."/>
        </authorList>
    </citation>
    <scope>NUCLEOTIDE SEQUENCE [LARGE SCALE GENOMIC DNA]</scope>
    <source>
        <strain evidence="3">YNYX2018</strain>
        <tissue evidence="3">Adults</tissue>
    </source>
</reference>
<gene>
    <name evidence="3" type="ORF">HCN44_001691</name>
</gene>
<comment type="caution">
    <text evidence="3">The sequence shown here is derived from an EMBL/GenBank/DDBJ whole genome shotgun (WGS) entry which is preliminary data.</text>
</comment>
<evidence type="ECO:0000256" key="1">
    <source>
        <dbReference type="SAM" id="Coils"/>
    </source>
</evidence>
<feature type="region of interest" description="Disordered" evidence="2">
    <location>
        <begin position="1"/>
        <end position="38"/>
    </location>
</feature>
<feature type="compositionally biased region" description="Polar residues" evidence="2">
    <location>
        <begin position="27"/>
        <end position="36"/>
    </location>
</feature>
<dbReference type="AlphaFoldDB" id="A0A834XT70"/>
<evidence type="ECO:0000313" key="3">
    <source>
        <dbReference type="EMBL" id="KAF7992366.1"/>
    </source>
</evidence>
<feature type="coiled-coil region" evidence="1">
    <location>
        <begin position="274"/>
        <end position="367"/>
    </location>
</feature>
<dbReference type="Proteomes" id="UP000639338">
    <property type="component" value="Unassembled WGS sequence"/>
</dbReference>